<reference evidence="1 2" key="1">
    <citation type="submission" date="2019-04" db="EMBL/GenBank/DDBJ databases">
        <title>Shimia ponticola sp. nov., isolated from seawater.</title>
        <authorList>
            <person name="Kim Y.-O."/>
            <person name="Yoon J.-H."/>
        </authorList>
    </citation>
    <scope>NUCLEOTIDE SEQUENCE [LARGE SCALE GENOMIC DNA]</scope>
    <source>
        <strain evidence="1 2">MYP11</strain>
    </source>
</reference>
<comment type="caution">
    <text evidence="1">The sequence shown here is derived from an EMBL/GenBank/DDBJ whole genome shotgun (WGS) entry which is preliminary data.</text>
</comment>
<organism evidence="1 2">
    <name type="scientific">Aliishimia ponticola</name>
    <dbReference type="NCBI Taxonomy" id="2499833"/>
    <lineage>
        <taxon>Bacteria</taxon>
        <taxon>Pseudomonadati</taxon>
        <taxon>Pseudomonadota</taxon>
        <taxon>Alphaproteobacteria</taxon>
        <taxon>Rhodobacterales</taxon>
        <taxon>Paracoccaceae</taxon>
        <taxon>Aliishimia</taxon>
    </lineage>
</organism>
<dbReference type="AlphaFoldDB" id="A0A4S4NJE7"/>
<accession>A0A4S4NJE7</accession>
<evidence type="ECO:0000313" key="1">
    <source>
        <dbReference type="EMBL" id="THH38877.1"/>
    </source>
</evidence>
<keyword evidence="2" id="KW-1185">Reference proteome</keyword>
<sequence>MTEAGQLRVVNLGLPKTGTTTLSRALKISGFRVADHRIRRRQTPESALHDAFVGDLIYEGYFATGDPAARLPGFDAISEMSCLRDGKSLWPQMDFAVIDALRVHHPGLKFVATRRAAWDVSQSMLAWSDLGLDRLPAGAIPGLPPGFGETSKERETWIEAHYAHLDALFAGDAAYLELDVAAPDARARLASHLGCDIAWWGRANKRKEALS</sequence>
<keyword evidence="1" id="KW-0808">Transferase</keyword>
<dbReference type="RefSeq" id="WP_136461796.1">
    <property type="nucleotide sequence ID" value="NZ_SRKY01000001.1"/>
</dbReference>
<evidence type="ECO:0000313" key="2">
    <source>
        <dbReference type="Proteomes" id="UP000306602"/>
    </source>
</evidence>
<dbReference type="OrthoDB" id="7833823at2"/>
<dbReference type="Gene3D" id="3.40.50.300">
    <property type="entry name" value="P-loop containing nucleotide triphosphate hydrolases"/>
    <property type="match status" value="1"/>
</dbReference>
<name>A0A4S4NJE7_9RHOB</name>
<gene>
    <name evidence="1" type="ORF">E4Z66_04785</name>
</gene>
<dbReference type="GO" id="GO:0016740">
    <property type="term" value="F:transferase activity"/>
    <property type="evidence" value="ECO:0007669"/>
    <property type="project" value="UniProtKB-KW"/>
</dbReference>
<dbReference type="Proteomes" id="UP000306602">
    <property type="component" value="Unassembled WGS sequence"/>
</dbReference>
<proteinExistence type="predicted"/>
<dbReference type="SUPFAM" id="SSF52540">
    <property type="entry name" value="P-loop containing nucleoside triphosphate hydrolases"/>
    <property type="match status" value="1"/>
</dbReference>
<protein>
    <submittedName>
        <fullName evidence="1">Sulfotransferase family protein</fullName>
    </submittedName>
</protein>
<dbReference type="InterPro" id="IPR027417">
    <property type="entry name" value="P-loop_NTPase"/>
</dbReference>
<dbReference type="EMBL" id="SRKY01000001">
    <property type="protein sequence ID" value="THH38877.1"/>
    <property type="molecule type" value="Genomic_DNA"/>
</dbReference>